<sequence length="348" mass="39135">MQKFSDGQVMIDFNSGSSKLLLLAIAESDIKWCRAFLESIVDDSWDSKADNSSLIDKIEHMVEALDNFPSNVLTFDPPFEKWFDVVIYNTEISLYLSVLSRLNLLLEMKLLNFDQSIQDSCIDLTNFNSNLALDISKTESINMELDNNMTSITPLSVLDIPTVIGPSSCGLSPTMNGTPIQSAVYKPGSSVNDVQKELYNYIYNKAGTLSLELFCYLCYDDTDPVTQQPTQIPSNTLPIDQLPMSPIDDHQPDFQRNKCDNYVFGDIRFGFEKDCIDYETASDEANGFSVDEELSISRKVILKNTSRSLLHLREVFLKYGALIGLDKSIGGRVQFAIQQINRQSTIND</sequence>
<comment type="caution">
    <text evidence="1">The sequence shown here is derived from an EMBL/GenBank/DDBJ whole genome shotgun (WGS) entry which is preliminary data.</text>
</comment>
<dbReference type="Proteomes" id="UP001165064">
    <property type="component" value="Unassembled WGS sequence"/>
</dbReference>
<dbReference type="EMBL" id="BSXS01009761">
    <property type="protein sequence ID" value="GME96474.1"/>
    <property type="molecule type" value="Genomic_DNA"/>
</dbReference>
<keyword evidence="2" id="KW-1185">Reference proteome</keyword>
<organism evidence="1 2">
    <name type="scientific">Ambrosiozyma monospora</name>
    <name type="common">Yeast</name>
    <name type="synonym">Endomycopsis monosporus</name>
    <dbReference type="NCBI Taxonomy" id="43982"/>
    <lineage>
        <taxon>Eukaryota</taxon>
        <taxon>Fungi</taxon>
        <taxon>Dikarya</taxon>
        <taxon>Ascomycota</taxon>
        <taxon>Saccharomycotina</taxon>
        <taxon>Pichiomycetes</taxon>
        <taxon>Pichiales</taxon>
        <taxon>Pichiaceae</taxon>
        <taxon>Ambrosiozyma</taxon>
    </lineage>
</organism>
<evidence type="ECO:0000313" key="1">
    <source>
        <dbReference type="EMBL" id="GME96474.1"/>
    </source>
</evidence>
<accession>A0ACB5TWF6</accession>
<reference evidence="1" key="1">
    <citation type="submission" date="2023-04" db="EMBL/GenBank/DDBJ databases">
        <title>Ambrosiozyma monospora NBRC 10751.</title>
        <authorList>
            <person name="Ichikawa N."/>
            <person name="Sato H."/>
            <person name="Tonouchi N."/>
        </authorList>
    </citation>
    <scope>NUCLEOTIDE SEQUENCE</scope>
    <source>
        <strain evidence="1">NBRC 10751</strain>
    </source>
</reference>
<name>A0ACB5TWF6_AMBMO</name>
<evidence type="ECO:0000313" key="2">
    <source>
        <dbReference type="Proteomes" id="UP001165064"/>
    </source>
</evidence>
<proteinExistence type="predicted"/>
<protein>
    <submittedName>
        <fullName evidence="1">Unnamed protein product</fullName>
    </submittedName>
</protein>
<gene>
    <name evidence="1" type="ORF">Amon02_000999500</name>
</gene>